<evidence type="ECO:0000313" key="12">
    <source>
        <dbReference type="Proteomes" id="UP000094020"/>
    </source>
</evidence>
<feature type="domain" description="Peptidase S8/S53" evidence="9">
    <location>
        <begin position="214"/>
        <end position="619"/>
    </location>
</feature>
<reference evidence="11" key="1">
    <citation type="submission" date="2013-07" db="EMBL/GenBank/DDBJ databases">
        <authorList>
            <consortium name="The Broad Institute Genome Sequencing Platform"/>
            <person name="Cuomo C."/>
            <person name="Litvintseva A."/>
            <person name="Chen Y."/>
            <person name="Heitman J."/>
            <person name="Sun S."/>
            <person name="Springer D."/>
            <person name="Dromer F."/>
            <person name="Young S.K."/>
            <person name="Zeng Q."/>
            <person name="Gargeya S."/>
            <person name="Fitzgerald M."/>
            <person name="Abouelleil A."/>
            <person name="Alvarado L."/>
            <person name="Berlin A.M."/>
            <person name="Chapman S.B."/>
            <person name="Dewar J."/>
            <person name="Goldberg J."/>
            <person name="Griggs A."/>
            <person name="Gujja S."/>
            <person name="Hansen M."/>
            <person name="Howarth C."/>
            <person name="Imamovic A."/>
            <person name="Larimer J."/>
            <person name="McCowan C."/>
            <person name="Murphy C."/>
            <person name="Pearson M."/>
            <person name="Priest M."/>
            <person name="Roberts A."/>
            <person name="Saif S."/>
            <person name="Shea T."/>
            <person name="Sykes S."/>
            <person name="Wortman J."/>
            <person name="Nusbaum C."/>
            <person name="Birren B."/>
        </authorList>
    </citation>
    <scope>NUCLEOTIDE SEQUENCE</scope>
    <source>
        <strain evidence="11">CBS 10737</strain>
    </source>
</reference>
<organism evidence="11 12">
    <name type="scientific">Kwoniella pini CBS 10737</name>
    <dbReference type="NCBI Taxonomy" id="1296096"/>
    <lineage>
        <taxon>Eukaryota</taxon>
        <taxon>Fungi</taxon>
        <taxon>Dikarya</taxon>
        <taxon>Basidiomycota</taxon>
        <taxon>Agaricomycotina</taxon>
        <taxon>Tremellomycetes</taxon>
        <taxon>Tremellales</taxon>
        <taxon>Cryptococcaceae</taxon>
        <taxon>Kwoniella</taxon>
    </lineage>
</organism>
<evidence type="ECO:0000259" key="9">
    <source>
        <dbReference type="Pfam" id="PF00082"/>
    </source>
</evidence>
<dbReference type="InterPro" id="IPR010435">
    <property type="entry name" value="C5a/SBT2-like_Fn3"/>
</dbReference>
<evidence type="ECO:0000259" key="10">
    <source>
        <dbReference type="Pfam" id="PF06280"/>
    </source>
</evidence>
<dbReference type="RefSeq" id="XP_070059031.1">
    <property type="nucleotide sequence ID" value="XM_070202930.1"/>
</dbReference>
<proteinExistence type="inferred from homology"/>
<protein>
    <recommendedName>
        <fullName evidence="13">Peptidase</fullName>
    </recommendedName>
</protein>
<accession>A0AAJ8L4C0</accession>
<keyword evidence="2 7" id="KW-0645">Protease</keyword>
<dbReference type="GeneID" id="30172483"/>
<feature type="active site" description="Charge relay system" evidence="6 7">
    <location>
        <position position="274"/>
    </location>
</feature>
<dbReference type="Pfam" id="PF00082">
    <property type="entry name" value="Peptidase_S8"/>
    <property type="match status" value="1"/>
</dbReference>
<dbReference type="SUPFAM" id="SSF52743">
    <property type="entry name" value="Subtilisin-like"/>
    <property type="match status" value="1"/>
</dbReference>
<evidence type="ECO:0000313" key="11">
    <source>
        <dbReference type="EMBL" id="WWC70359.1"/>
    </source>
</evidence>
<dbReference type="GO" id="GO:0016020">
    <property type="term" value="C:membrane"/>
    <property type="evidence" value="ECO:0007669"/>
    <property type="project" value="InterPro"/>
</dbReference>
<dbReference type="PRINTS" id="PR00723">
    <property type="entry name" value="SUBTILISIN"/>
</dbReference>
<dbReference type="AlphaFoldDB" id="A0AAJ8L4C0"/>
<evidence type="ECO:0000256" key="4">
    <source>
        <dbReference type="ARBA" id="ARBA00022801"/>
    </source>
</evidence>
<evidence type="ECO:0000256" key="5">
    <source>
        <dbReference type="ARBA" id="ARBA00022825"/>
    </source>
</evidence>
<dbReference type="InterPro" id="IPR050131">
    <property type="entry name" value="Peptidase_S8_subtilisin-like"/>
</dbReference>
<evidence type="ECO:0008006" key="13">
    <source>
        <dbReference type="Google" id="ProtNLM"/>
    </source>
</evidence>
<dbReference type="GO" id="GO:0006508">
    <property type="term" value="P:proteolysis"/>
    <property type="evidence" value="ECO:0007669"/>
    <property type="project" value="UniProtKB-KW"/>
</dbReference>
<dbReference type="GO" id="GO:0005615">
    <property type="term" value="C:extracellular space"/>
    <property type="evidence" value="ECO:0007669"/>
    <property type="project" value="TreeGrafter"/>
</dbReference>
<evidence type="ECO:0000256" key="1">
    <source>
        <dbReference type="ARBA" id="ARBA00011073"/>
    </source>
</evidence>
<dbReference type="Gene3D" id="3.40.50.200">
    <property type="entry name" value="Peptidase S8/S53 domain"/>
    <property type="match status" value="2"/>
</dbReference>
<dbReference type="CDD" id="cd07489">
    <property type="entry name" value="Peptidases_S8_5"/>
    <property type="match status" value="1"/>
</dbReference>
<dbReference type="PROSITE" id="PS00138">
    <property type="entry name" value="SUBTILASE_SER"/>
    <property type="match status" value="1"/>
</dbReference>
<dbReference type="InterPro" id="IPR015500">
    <property type="entry name" value="Peptidase_S8_subtilisin-rel"/>
</dbReference>
<dbReference type="GO" id="GO:0004252">
    <property type="term" value="F:serine-type endopeptidase activity"/>
    <property type="evidence" value="ECO:0007669"/>
    <property type="project" value="UniProtKB-UniRule"/>
</dbReference>
<evidence type="ECO:0000256" key="8">
    <source>
        <dbReference type="SAM" id="SignalP"/>
    </source>
</evidence>
<dbReference type="Pfam" id="PF06280">
    <property type="entry name" value="fn3_5"/>
    <property type="match status" value="1"/>
</dbReference>
<feature type="domain" description="C5a peptidase/Subtilisin-like protease SBT2-like Fn3-like" evidence="10">
    <location>
        <begin position="658"/>
        <end position="769"/>
    </location>
</feature>
<keyword evidence="4 7" id="KW-0378">Hydrolase</keyword>
<feature type="active site" description="Charge relay system" evidence="6 7">
    <location>
        <position position="581"/>
    </location>
</feature>
<keyword evidence="3 8" id="KW-0732">Signal</keyword>
<dbReference type="KEGG" id="kpin:30172483"/>
<evidence type="ECO:0000256" key="3">
    <source>
        <dbReference type="ARBA" id="ARBA00022729"/>
    </source>
</evidence>
<reference evidence="11" key="2">
    <citation type="submission" date="2024-02" db="EMBL/GenBank/DDBJ databases">
        <title>Comparative genomics of Cryptococcus and Kwoniella reveals pathogenesis evolution and contrasting modes of karyotype evolution via chromosome fusion or intercentromeric recombination.</title>
        <authorList>
            <person name="Coelho M.A."/>
            <person name="David-Palma M."/>
            <person name="Shea T."/>
            <person name="Bowers K."/>
            <person name="McGinley-Smith S."/>
            <person name="Mohammad A.W."/>
            <person name="Gnirke A."/>
            <person name="Yurkov A.M."/>
            <person name="Nowrousian M."/>
            <person name="Sun S."/>
            <person name="Cuomo C.A."/>
            <person name="Heitman J."/>
        </authorList>
    </citation>
    <scope>NUCLEOTIDE SEQUENCE</scope>
    <source>
        <strain evidence="11">CBS 10737</strain>
    </source>
</reference>
<dbReference type="InterPro" id="IPR000209">
    <property type="entry name" value="Peptidase_S8/S53_dom"/>
</dbReference>
<evidence type="ECO:0000256" key="2">
    <source>
        <dbReference type="ARBA" id="ARBA00022670"/>
    </source>
</evidence>
<dbReference type="PANTHER" id="PTHR43806">
    <property type="entry name" value="PEPTIDASE S8"/>
    <property type="match status" value="1"/>
</dbReference>
<evidence type="ECO:0000256" key="6">
    <source>
        <dbReference type="PIRSR" id="PIRSR615500-1"/>
    </source>
</evidence>
<dbReference type="EMBL" id="CP144523">
    <property type="protein sequence ID" value="WWC70359.1"/>
    <property type="molecule type" value="Genomic_DNA"/>
</dbReference>
<feature type="chain" id="PRO_5042462742" description="Peptidase" evidence="8">
    <location>
        <begin position="21"/>
        <end position="1003"/>
    </location>
</feature>
<feature type="signal peptide" evidence="8">
    <location>
        <begin position="1"/>
        <end position="20"/>
    </location>
</feature>
<dbReference type="PANTHER" id="PTHR43806:SF66">
    <property type="entry name" value="SERIN ENDOPEPTIDASE"/>
    <property type="match status" value="1"/>
</dbReference>
<dbReference type="InterPro" id="IPR023828">
    <property type="entry name" value="Peptidase_S8_Ser-AS"/>
</dbReference>
<comment type="similarity">
    <text evidence="1 7">Belongs to the peptidase S8 family.</text>
</comment>
<sequence>MRNSNLFSLALALIGSNVDAFNLADVQKTTSGSVVPGRYIVEFDSNAHLSSSGLKRDESISTPHEAIYKQLKARDTSYTVHCEYTNNLFFGASITLDSDNDLANLLSTDGIIDFRQVHLLNLPSQPITAQSYQWPASTSFNSTASNSFSPSNATTSAQVTTTTSCSGKGKKQKCTTSTVTASSAPSASASAVNKGFSVLNQIGADTVQAGGNKGKGVKIAIIDSGVDYTREPLGGTYAQAGSKFVGGYDFVGDSYNGTNTPQADNDPFDNCYSHGTITAGLIGANPNLYGVTGVAPEASLYQYRVFGCNGATTDDIVLQAMQRAYDDGVDVINLSVGETSGWTESMLSVFASRLSSAGVVLSISAGNQGQVGAFYSYSPGAGLGVLNVGSNDNAFYPSQLASVSTGYGPIPYFNYKAFASGTYPLYAFTTDPSVAADGCTIPDGTPNLNGYVTLVRRGGCSLEQKAKNIYLQGGRQMFLINTANTVPLYQNFPLDFAMISYDDGNYLLSQINNHTSNTTVTFTFNPYQSPNTFTGNITSYFSEIGPTNDLYFAPSIVAPGTNMVVILPTNMANWSIVEGTSYSAPLVAGSAALYINAKGNNNVSPDKVKAALQSTSDYLRTSVSDQTIANVAVQGAGKVNIANAINPGLIVSPSEILLNDTNYFAGTQYITLTNPTDKIVKYKLSNLPAGTALAFQSGLNQSNDQPVPQVSSVASVRFSQSSITLLPRTTWVVLLQFTAPTGLDAKQFPIYSGFIEISGGANNVRVPYLGVASKMKDMPVLDPTPYYLGINTPTILDATGNVQSSSGQSYNFQNGSYPTVIYRLVGGTPLLLIDLIDSNANIGFTPNYNSKRSPVEGATLEGELNLMKKAYIESRKINSISNSNNWWQSTKTQSLISLYCQLTNFQGKGCSGYNNGKSNTFAKVPILGNLFESDYIPRSTDNIDGQGNDYSTFALKSGPLFSNGTTIPNGNYKFLMRALHITGDRTKESDYEAWVSAPFTIAQ</sequence>
<keyword evidence="5 7" id="KW-0720">Serine protease</keyword>
<evidence type="ECO:0000256" key="7">
    <source>
        <dbReference type="PROSITE-ProRule" id="PRU01240"/>
    </source>
</evidence>
<dbReference type="InterPro" id="IPR034187">
    <property type="entry name" value="Peptidases_S8_5"/>
</dbReference>
<gene>
    <name evidence="11" type="ORF">I206_104309</name>
</gene>
<dbReference type="Proteomes" id="UP000094020">
    <property type="component" value="Chromosome 5"/>
</dbReference>
<dbReference type="PROSITE" id="PS51892">
    <property type="entry name" value="SUBTILASE"/>
    <property type="match status" value="1"/>
</dbReference>
<keyword evidence="12" id="KW-1185">Reference proteome</keyword>
<feature type="active site" description="Charge relay system" evidence="6 7">
    <location>
        <position position="223"/>
    </location>
</feature>
<dbReference type="InterPro" id="IPR036852">
    <property type="entry name" value="Peptidase_S8/S53_dom_sf"/>
</dbReference>
<name>A0AAJ8L4C0_9TREE</name>